<dbReference type="AlphaFoldDB" id="A0A9X7JT22"/>
<comment type="caution">
    <text evidence="2">The sequence shown here is derived from an EMBL/GenBank/DDBJ whole genome shotgun (WGS) entry which is preliminary data.</text>
</comment>
<dbReference type="PANTHER" id="PTHR41252:SF1">
    <property type="entry name" value="BLR2505 PROTEIN"/>
    <property type="match status" value="1"/>
</dbReference>
<name>A0A9X7JT22_9ACTN</name>
<evidence type="ECO:0000259" key="1">
    <source>
        <dbReference type="Pfam" id="PF12680"/>
    </source>
</evidence>
<dbReference type="OrthoDB" id="8375282at2"/>
<dbReference type="Pfam" id="PF12680">
    <property type="entry name" value="SnoaL_2"/>
    <property type="match status" value="1"/>
</dbReference>
<dbReference type="InterPro" id="IPR032710">
    <property type="entry name" value="NTF2-like_dom_sf"/>
</dbReference>
<dbReference type="SUPFAM" id="SSF54427">
    <property type="entry name" value="NTF2-like"/>
    <property type="match status" value="1"/>
</dbReference>
<dbReference type="PANTHER" id="PTHR41252">
    <property type="entry name" value="BLR2505 PROTEIN"/>
    <property type="match status" value="1"/>
</dbReference>
<feature type="domain" description="SnoaL-like" evidence="1">
    <location>
        <begin position="54"/>
        <end position="157"/>
    </location>
</feature>
<gene>
    <name evidence="2" type="ORF">B7P34_08490</name>
</gene>
<dbReference type="InterPro" id="IPR037401">
    <property type="entry name" value="SnoaL-like"/>
</dbReference>
<evidence type="ECO:0000313" key="2">
    <source>
        <dbReference type="EMBL" id="PSJ29144.1"/>
    </source>
</evidence>
<dbReference type="EMBL" id="PXWG01000013">
    <property type="protein sequence ID" value="PSJ29144.1"/>
    <property type="molecule type" value="Genomic_DNA"/>
</dbReference>
<sequence>MVAFGTPRRVLGAPGDCVRSLRGSHGATTRQPRSSHEKCGAETTVLTDNRKLIEGAYRAFAIGDIPAVLQAFAEEITWHVPGRSPLSGDYRGHREIVEFFGRVMELSEGSFRIRIDDVLTDTSRVVVLCTVSAERSGRAPWSSPEVHVWDIAAGRAVAFREFQGDQQAEDAFWS</sequence>
<reference evidence="2 3" key="1">
    <citation type="submission" date="2018-03" db="EMBL/GenBank/DDBJ databases">
        <title>Chitinolytic properties of Streptosporangium nondiastaticum TBG75A20.</title>
        <authorList>
            <person name="Gayathri V."/>
            <person name="Shiburaj S."/>
        </authorList>
    </citation>
    <scope>NUCLEOTIDE SEQUENCE [LARGE SCALE GENOMIC DNA]</scope>
    <source>
        <strain evidence="2 3">TBG75A20</strain>
    </source>
</reference>
<dbReference type="Proteomes" id="UP000242427">
    <property type="component" value="Unassembled WGS sequence"/>
</dbReference>
<organism evidence="2 3">
    <name type="scientific">Streptosporangium nondiastaticum</name>
    <dbReference type="NCBI Taxonomy" id="35764"/>
    <lineage>
        <taxon>Bacteria</taxon>
        <taxon>Bacillati</taxon>
        <taxon>Actinomycetota</taxon>
        <taxon>Actinomycetes</taxon>
        <taxon>Streptosporangiales</taxon>
        <taxon>Streptosporangiaceae</taxon>
        <taxon>Streptosporangium</taxon>
    </lineage>
</organism>
<evidence type="ECO:0000313" key="3">
    <source>
        <dbReference type="Proteomes" id="UP000242427"/>
    </source>
</evidence>
<keyword evidence="3" id="KW-1185">Reference proteome</keyword>
<accession>A0A9X7JT22</accession>
<dbReference type="Gene3D" id="3.10.450.50">
    <property type="match status" value="1"/>
</dbReference>
<proteinExistence type="predicted"/>
<protein>
    <recommendedName>
        <fullName evidence="1">SnoaL-like domain-containing protein</fullName>
    </recommendedName>
</protein>